<accession>A0A9P6AKX2</accession>
<dbReference type="Proteomes" id="UP000886523">
    <property type="component" value="Unassembled WGS sequence"/>
</dbReference>
<protein>
    <submittedName>
        <fullName evidence="1">Uncharacterized protein</fullName>
    </submittedName>
</protein>
<evidence type="ECO:0000313" key="2">
    <source>
        <dbReference type="Proteomes" id="UP000886523"/>
    </source>
</evidence>
<gene>
    <name evidence="1" type="ORF">BS47DRAFT_1398438</name>
</gene>
<dbReference type="AlphaFoldDB" id="A0A9P6AKX2"/>
<reference evidence="1" key="1">
    <citation type="journal article" date="2020" name="Nat. Commun.">
        <title>Large-scale genome sequencing of mycorrhizal fungi provides insights into the early evolution of symbiotic traits.</title>
        <authorList>
            <person name="Miyauchi S."/>
            <person name="Kiss E."/>
            <person name="Kuo A."/>
            <person name="Drula E."/>
            <person name="Kohler A."/>
            <person name="Sanchez-Garcia M."/>
            <person name="Morin E."/>
            <person name="Andreopoulos B."/>
            <person name="Barry K.W."/>
            <person name="Bonito G."/>
            <person name="Buee M."/>
            <person name="Carver A."/>
            <person name="Chen C."/>
            <person name="Cichocki N."/>
            <person name="Clum A."/>
            <person name="Culley D."/>
            <person name="Crous P.W."/>
            <person name="Fauchery L."/>
            <person name="Girlanda M."/>
            <person name="Hayes R.D."/>
            <person name="Keri Z."/>
            <person name="LaButti K."/>
            <person name="Lipzen A."/>
            <person name="Lombard V."/>
            <person name="Magnuson J."/>
            <person name="Maillard F."/>
            <person name="Murat C."/>
            <person name="Nolan M."/>
            <person name="Ohm R.A."/>
            <person name="Pangilinan J."/>
            <person name="Pereira M.F."/>
            <person name="Perotto S."/>
            <person name="Peter M."/>
            <person name="Pfister S."/>
            <person name="Riley R."/>
            <person name="Sitrit Y."/>
            <person name="Stielow J.B."/>
            <person name="Szollosi G."/>
            <person name="Zifcakova L."/>
            <person name="Stursova M."/>
            <person name="Spatafora J.W."/>
            <person name="Tedersoo L."/>
            <person name="Vaario L.M."/>
            <person name="Yamada A."/>
            <person name="Yan M."/>
            <person name="Wang P."/>
            <person name="Xu J."/>
            <person name="Bruns T."/>
            <person name="Baldrian P."/>
            <person name="Vilgalys R."/>
            <person name="Dunand C."/>
            <person name="Henrissat B."/>
            <person name="Grigoriev I.V."/>
            <person name="Hibbett D."/>
            <person name="Nagy L.G."/>
            <person name="Martin F.M."/>
        </authorList>
    </citation>
    <scope>NUCLEOTIDE SEQUENCE</scope>
    <source>
        <strain evidence="1">UP504</strain>
    </source>
</reference>
<proteinExistence type="predicted"/>
<name>A0A9P6AKX2_9AGAM</name>
<sequence>MHSTHIFAFPELVCYIVSFLPAAHDTSHLSQCCSYLHELVLPMLYEDVAISFTSVAVILIQRISRPNLSQRCHTLWMKDPTIVTNMEDSSRLFGACLLYTLAPPYDPVTVWGSLRCAARGLEIIDISAPYVPNFQVGDPTKLATFTLEIKNILAVFTVGVNAQGRLFDASVLAPPVSLSPPIWHNSRRKYQHAGSRRAIS</sequence>
<organism evidence="1 2">
    <name type="scientific">Hydnum rufescens UP504</name>
    <dbReference type="NCBI Taxonomy" id="1448309"/>
    <lineage>
        <taxon>Eukaryota</taxon>
        <taxon>Fungi</taxon>
        <taxon>Dikarya</taxon>
        <taxon>Basidiomycota</taxon>
        <taxon>Agaricomycotina</taxon>
        <taxon>Agaricomycetes</taxon>
        <taxon>Cantharellales</taxon>
        <taxon>Hydnaceae</taxon>
        <taxon>Hydnum</taxon>
    </lineage>
</organism>
<keyword evidence="2" id="KW-1185">Reference proteome</keyword>
<dbReference type="EMBL" id="MU129075">
    <property type="protein sequence ID" value="KAF9507678.1"/>
    <property type="molecule type" value="Genomic_DNA"/>
</dbReference>
<comment type="caution">
    <text evidence="1">The sequence shown here is derived from an EMBL/GenBank/DDBJ whole genome shotgun (WGS) entry which is preliminary data.</text>
</comment>
<evidence type="ECO:0000313" key="1">
    <source>
        <dbReference type="EMBL" id="KAF9507678.1"/>
    </source>
</evidence>